<dbReference type="FunFam" id="3.40.50.720:FF:000084">
    <property type="entry name" value="Short-chain dehydrogenase reductase"/>
    <property type="match status" value="1"/>
</dbReference>
<dbReference type="Proteomes" id="UP000297983">
    <property type="component" value="Unassembled WGS sequence"/>
</dbReference>
<evidence type="ECO:0000256" key="3">
    <source>
        <dbReference type="RuleBase" id="RU000363"/>
    </source>
</evidence>
<dbReference type="PANTHER" id="PTHR42760">
    <property type="entry name" value="SHORT-CHAIN DEHYDROGENASES/REDUCTASES FAMILY MEMBER"/>
    <property type="match status" value="1"/>
</dbReference>
<sequence length="229" mass="23023">MGGVAIVTGAASGLGASVCQALHRDGWTVAGLDLRPSNTDLSLQADVTDAAAVASAVQRATAELGPIDALVTVAGIYEELPVESITDERWNRMLAVNIGGTVNACAAVVPIMLAQNAGTIVTISSDLGVGGSQGDAHYAATKGAIVGFSRSLGVELQGSGVTVNSVAPGAADTPMLAADSPWRAESFLGTLPVGRLVRPEEIAAAVLFLLEVWPALVGQIISPNAGATI</sequence>
<feature type="domain" description="Ketoreductase" evidence="4">
    <location>
        <begin position="3"/>
        <end position="173"/>
    </location>
</feature>
<dbReference type="InterPro" id="IPR036291">
    <property type="entry name" value="NAD(P)-bd_dom_sf"/>
</dbReference>
<organism evidence="5 6">
    <name type="scientific">Cryobacterium gelidum</name>
    <dbReference type="NCBI Taxonomy" id="1259164"/>
    <lineage>
        <taxon>Bacteria</taxon>
        <taxon>Bacillati</taxon>
        <taxon>Actinomycetota</taxon>
        <taxon>Actinomycetes</taxon>
        <taxon>Micrococcales</taxon>
        <taxon>Microbacteriaceae</taxon>
        <taxon>Cryobacterium</taxon>
    </lineage>
</organism>
<dbReference type="SMART" id="SM00822">
    <property type="entry name" value="PKS_KR"/>
    <property type="match status" value="1"/>
</dbReference>
<dbReference type="AlphaFoldDB" id="A0A4R9AWI0"/>
<name>A0A4R9AWI0_9MICO</name>
<protein>
    <submittedName>
        <fullName evidence="5">SDR family oxidoreductase</fullName>
    </submittedName>
</protein>
<reference evidence="5 6" key="1">
    <citation type="submission" date="2019-03" db="EMBL/GenBank/DDBJ databases">
        <title>Genomics of glacier-inhabiting Cryobacterium strains.</title>
        <authorList>
            <person name="Liu Q."/>
            <person name="Xin Y.-H."/>
        </authorList>
    </citation>
    <scope>NUCLEOTIDE SEQUENCE [LARGE SCALE GENOMIC DNA]</scope>
    <source>
        <strain evidence="5 6">Hz16</strain>
    </source>
</reference>
<keyword evidence="2" id="KW-0560">Oxidoreductase</keyword>
<dbReference type="Pfam" id="PF00106">
    <property type="entry name" value="adh_short"/>
    <property type="match status" value="1"/>
</dbReference>
<comment type="similarity">
    <text evidence="1 3">Belongs to the short-chain dehydrogenases/reductases (SDR) family.</text>
</comment>
<evidence type="ECO:0000313" key="6">
    <source>
        <dbReference type="Proteomes" id="UP000297983"/>
    </source>
</evidence>
<dbReference type="InterPro" id="IPR020904">
    <property type="entry name" value="Sc_DH/Rdtase_CS"/>
</dbReference>
<gene>
    <name evidence="5" type="ORF">E3T50_06770</name>
</gene>
<dbReference type="PRINTS" id="PR00080">
    <property type="entry name" value="SDRFAMILY"/>
</dbReference>
<dbReference type="PROSITE" id="PS00061">
    <property type="entry name" value="ADH_SHORT"/>
    <property type="match status" value="1"/>
</dbReference>
<evidence type="ECO:0000256" key="1">
    <source>
        <dbReference type="ARBA" id="ARBA00006484"/>
    </source>
</evidence>
<dbReference type="InterPro" id="IPR057326">
    <property type="entry name" value="KR_dom"/>
</dbReference>
<dbReference type="SUPFAM" id="SSF51735">
    <property type="entry name" value="NAD(P)-binding Rossmann-fold domains"/>
    <property type="match status" value="1"/>
</dbReference>
<dbReference type="PRINTS" id="PR00081">
    <property type="entry name" value="GDHRDH"/>
</dbReference>
<comment type="caution">
    <text evidence="5">The sequence shown here is derived from an EMBL/GenBank/DDBJ whole genome shotgun (WGS) entry which is preliminary data.</text>
</comment>
<proteinExistence type="inferred from homology"/>
<evidence type="ECO:0000256" key="2">
    <source>
        <dbReference type="ARBA" id="ARBA00023002"/>
    </source>
</evidence>
<accession>A0A4R9AWI0</accession>
<evidence type="ECO:0000313" key="5">
    <source>
        <dbReference type="EMBL" id="TFD71274.1"/>
    </source>
</evidence>
<keyword evidence="6" id="KW-1185">Reference proteome</keyword>
<dbReference type="Gene3D" id="3.40.50.720">
    <property type="entry name" value="NAD(P)-binding Rossmann-like Domain"/>
    <property type="match status" value="1"/>
</dbReference>
<dbReference type="EMBL" id="SOHL01000013">
    <property type="protein sequence ID" value="TFD71274.1"/>
    <property type="molecule type" value="Genomic_DNA"/>
</dbReference>
<dbReference type="InterPro" id="IPR002347">
    <property type="entry name" value="SDR_fam"/>
</dbReference>
<evidence type="ECO:0000259" key="4">
    <source>
        <dbReference type="SMART" id="SM00822"/>
    </source>
</evidence>
<dbReference type="CDD" id="cd05233">
    <property type="entry name" value="SDR_c"/>
    <property type="match status" value="1"/>
</dbReference>
<dbReference type="RefSeq" id="WP_134551167.1">
    <property type="nucleotide sequence ID" value="NZ_SOHL01000013.1"/>
</dbReference>
<dbReference type="GO" id="GO:0016616">
    <property type="term" value="F:oxidoreductase activity, acting on the CH-OH group of donors, NAD or NADP as acceptor"/>
    <property type="evidence" value="ECO:0007669"/>
    <property type="project" value="UniProtKB-ARBA"/>
</dbReference>